<evidence type="ECO:0000313" key="15">
    <source>
        <dbReference type="Proteomes" id="UP000199672"/>
    </source>
</evidence>
<dbReference type="SUPFAM" id="SSF55781">
    <property type="entry name" value="GAF domain-like"/>
    <property type="match status" value="1"/>
</dbReference>
<dbReference type="Gene3D" id="1.10.287.130">
    <property type="match status" value="1"/>
</dbReference>
<dbReference type="SUPFAM" id="SSF55874">
    <property type="entry name" value="ATPase domain of HSP90 chaperone/DNA topoisomerase II/histidine kinase"/>
    <property type="match status" value="1"/>
</dbReference>
<keyword evidence="7" id="KW-0902">Two-component regulatory system</keyword>
<dbReference type="PROSITE" id="PS50885">
    <property type="entry name" value="HAMP"/>
    <property type="match status" value="1"/>
</dbReference>
<dbReference type="Gene3D" id="6.10.340.10">
    <property type="match status" value="1"/>
</dbReference>
<dbReference type="OrthoDB" id="9811889at2"/>
<dbReference type="SMART" id="SM00448">
    <property type="entry name" value="REC"/>
    <property type="match status" value="3"/>
</dbReference>
<accession>A0A1I1V6A5</accession>
<evidence type="ECO:0000256" key="2">
    <source>
        <dbReference type="ARBA" id="ARBA00004370"/>
    </source>
</evidence>
<dbReference type="CDD" id="cd06225">
    <property type="entry name" value="HAMP"/>
    <property type="match status" value="1"/>
</dbReference>
<reference evidence="15" key="1">
    <citation type="submission" date="2016-10" db="EMBL/GenBank/DDBJ databases">
        <authorList>
            <person name="Varghese N."/>
            <person name="Submissions S."/>
        </authorList>
    </citation>
    <scope>NUCLEOTIDE SEQUENCE [LARGE SCALE GENOMIC DNA]</scope>
    <source>
        <strain evidence="15">CGMCC 1.10370</strain>
    </source>
</reference>
<evidence type="ECO:0000313" key="14">
    <source>
        <dbReference type="EMBL" id="SFD78546.1"/>
    </source>
</evidence>
<comment type="catalytic activity">
    <reaction evidence="1">
        <text>ATP + protein L-histidine = ADP + protein N-phospho-L-histidine.</text>
        <dbReference type="EC" id="2.7.13.3"/>
    </reaction>
</comment>
<sequence length="1187" mass="134082">MNGNFKRNLLISSLVSLLVLTISSVASFISIKSLLNSNFWVNHTQDVIYNLNEGSSIITEAQTSMRGYLLTGDEQFVDRFNDAENKSNSYFDKLDELTVDNPSQKKLLDDLRAKRSGFFKYLNNQIVKKRLNKQTLIFDLNEGRNMMNEMRAIIRKVENTEQKLLEERNSNSERYGTYSLVLIVVAFFIAFIISIVFLIRILKDYNERTALQHELEKKDKEIAERLEVIAGIATQISKGNYDVQIDDRKADTLGSLGTSIHDMKDSLKSSFDLLSQKEWLQTGVATLNDKMLGEKTIQKLSKDVIEFLCQYTNSSAGVLYVLDGEEMAISGGYSYIPSKNRERIKKGEGLIGQAIVSGKMLELKTLSPDDIQINYALGEIKPTHIVALPLMDFKVEGAVELASIYGFSMLQLEFLNLVANNIGIALKATQNRKKVMELLEETKSQAEELQVQHSELEAINAELEAQTEKLQASEEELRVQQEELEQTNEELSERSVLLEEKNTEIQKKSEALELTTRYKSEFLANMSHELRTPLNSILLLSRLLAENNNKNMNNEEIEFAKVIQSSGTSLLGLIDEILDLSKIEAGKMDLEFLDVSTKEITDSLYNLFFIVAKEKGIKFEIITKEAPIVIKTDKMRLEQILKNLISNAIKFTEKGTVSLEIKVDTDDDKIICFIVKDTGIGIPPEKQPLIFEAFQQADGSTKRKYGGTGLGLSISRELAKLLRGEIVLNSKVNEGSTFTLCLPVLGFAINRVSVNRIEDAEVIEETDETNDKRPKYISQVVPEEIEDDRDSIVEGDKVILIVEDDISFAKSLLAFTQKKGYKAVVAVRGDYALNFALIYKPIGILLDIELPIKSGWEVLEELKNHSQTKHISVHIMSSHKLKQESLLKGAVDFLDKPVAFDKIPEVFMRIEHIINKESQKVLIIEDNPKHAKALAYYLETYNINSEIKSDVSEGLTVLNKQDVDCVILDMGIPDQQAYEILDGVKKSPGLENLPVIVFTGKSLSIKEELKIRKYADSIIVKTAHSYQRMLDEVSLFLHLVEEKKEGKKKESHKKLNSLNNVLFEKKVLIVDDDVRNIYSLSKALEAFKMNVITAFDGKEAIKILDENPDTDVVLLDMMMPNMDGYETAEKIRSNPKFLNLAVIAVTAKAMTGDREKCIRAGASDYITKPVDVDQLLSLLRVWLYDKI</sequence>
<dbReference type="InterPro" id="IPR003018">
    <property type="entry name" value="GAF"/>
</dbReference>
<dbReference type="Gene3D" id="3.30.450.40">
    <property type="match status" value="1"/>
</dbReference>
<dbReference type="STRING" id="739143.SAMN05216297_1124"/>
<keyword evidence="15" id="KW-1185">Reference proteome</keyword>
<dbReference type="PROSITE" id="PS50110">
    <property type="entry name" value="RESPONSE_REGULATORY"/>
    <property type="match status" value="3"/>
</dbReference>
<feature type="coiled-coil region" evidence="9">
    <location>
        <begin position="432"/>
        <end position="508"/>
    </location>
</feature>
<dbReference type="PANTHER" id="PTHR45339">
    <property type="entry name" value="HYBRID SIGNAL TRANSDUCTION HISTIDINE KINASE J"/>
    <property type="match status" value="1"/>
</dbReference>
<dbReference type="Pfam" id="PF02518">
    <property type="entry name" value="HATPase_c"/>
    <property type="match status" value="1"/>
</dbReference>
<dbReference type="EMBL" id="FOMH01000012">
    <property type="protein sequence ID" value="SFD78546.1"/>
    <property type="molecule type" value="Genomic_DNA"/>
</dbReference>
<feature type="modified residue" description="4-aspartylphosphate" evidence="8">
    <location>
        <position position="969"/>
    </location>
</feature>
<evidence type="ECO:0000256" key="3">
    <source>
        <dbReference type="ARBA" id="ARBA00012438"/>
    </source>
</evidence>
<dbReference type="SUPFAM" id="SSF52172">
    <property type="entry name" value="CheY-like"/>
    <property type="match status" value="3"/>
</dbReference>
<protein>
    <recommendedName>
        <fullName evidence="3">histidine kinase</fullName>
        <ecNumber evidence="3">2.7.13.3</ecNumber>
    </recommendedName>
</protein>
<dbReference type="Proteomes" id="UP000199672">
    <property type="component" value="Unassembled WGS sequence"/>
</dbReference>
<feature type="modified residue" description="4-aspartylphosphate" evidence="8">
    <location>
        <position position="1116"/>
    </location>
</feature>
<dbReference type="InterPro" id="IPR011006">
    <property type="entry name" value="CheY-like_superfamily"/>
</dbReference>
<evidence type="ECO:0000259" key="13">
    <source>
        <dbReference type="PROSITE" id="PS50885"/>
    </source>
</evidence>
<feature type="domain" description="Response regulatory" evidence="12">
    <location>
        <begin position="798"/>
        <end position="911"/>
    </location>
</feature>
<gene>
    <name evidence="14" type="ORF">SAMN05216297_1124</name>
</gene>
<dbReference type="SMART" id="SM00388">
    <property type="entry name" value="HisKA"/>
    <property type="match status" value="1"/>
</dbReference>
<evidence type="ECO:0000256" key="10">
    <source>
        <dbReference type="SAM" id="Phobius"/>
    </source>
</evidence>
<dbReference type="Gene3D" id="3.40.50.2300">
    <property type="match status" value="3"/>
</dbReference>
<keyword evidence="10" id="KW-0812">Transmembrane</keyword>
<dbReference type="AlphaFoldDB" id="A0A1I1V6A5"/>
<dbReference type="CDD" id="cd19410">
    <property type="entry name" value="HK9-like_sensor"/>
    <property type="match status" value="1"/>
</dbReference>
<dbReference type="SMART" id="SM00387">
    <property type="entry name" value="HATPase_c"/>
    <property type="match status" value="1"/>
</dbReference>
<dbReference type="PANTHER" id="PTHR45339:SF1">
    <property type="entry name" value="HYBRID SIGNAL TRANSDUCTION HISTIDINE KINASE J"/>
    <property type="match status" value="1"/>
</dbReference>
<dbReference type="Gene3D" id="3.30.565.10">
    <property type="entry name" value="Histidine kinase-like ATPase, C-terminal domain"/>
    <property type="match status" value="1"/>
</dbReference>
<evidence type="ECO:0000256" key="9">
    <source>
        <dbReference type="SAM" id="Coils"/>
    </source>
</evidence>
<proteinExistence type="predicted"/>
<dbReference type="FunFam" id="3.30.565.10:FF:000010">
    <property type="entry name" value="Sensor histidine kinase RcsC"/>
    <property type="match status" value="1"/>
</dbReference>
<keyword evidence="6" id="KW-0418">Kinase</keyword>
<dbReference type="Pfam" id="PF05227">
    <property type="entry name" value="CHASE3"/>
    <property type="match status" value="1"/>
</dbReference>
<feature type="transmembrane region" description="Helical" evidence="10">
    <location>
        <begin position="175"/>
        <end position="199"/>
    </location>
</feature>
<comment type="subcellular location">
    <subcellularLocation>
        <location evidence="2">Membrane</location>
    </subcellularLocation>
</comment>
<dbReference type="InterPro" id="IPR001789">
    <property type="entry name" value="Sig_transdc_resp-reg_receiver"/>
</dbReference>
<dbReference type="GO" id="GO:0000155">
    <property type="term" value="F:phosphorelay sensor kinase activity"/>
    <property type="evidence" value="ECO:0007669"/>
    <property type="project" value="InterPro"/>
</dbReference>
<dbReference type="InterPro" id="IPR005467">
    <property type="entry name" value="His_kinase_dom"/>
</dbReference>
<dbReference type="RefSeq" id="WP_091496801.1">
    <property type="nucleotide sequence ID" value="NZ_FOMH01000012.1"/>
</dbReference>
<evidence type="ECO:0000256" key="1">
    <source>
        <dbReference type="ARBA" id="ARBA00000085"/>
    </source>
</evidence>
<dbReference type="PRINTS" id="PR00344">
    <property type="entry name" value="BCTRLSENSOR"/>
</dbReference>
<keyword evidence="9" id="KW-0175">Coiled coil</keyword>
<keyword evidence="10" id="KW-1133">Transmembrane helix</keyword>
<dbReference type="CDD" id="cd17546">
    <property type="entry name" value="REC_hyHK_CKI1_RcsC-like"/>
    <property type="match status" value="1"/>
</dbReference>
<dbReference type="CDD" id="cd00082">
    <property type="entry name" value="HisKA"/>
    <property type="match status" value="1"/>
</dbReference>
<name>A0A1I1V6A5_9FLAO</name>
<evidence type="ECO:0000256" key="7">
    <source>
        <dbReference type="ARBA" id="ARBA00023012"/>
    </source>
</evidence>
<dbReference type="GO" id="GO:0016020">
    <property type="term" value="C:membrane"/>
    <property type="evidence" value="ECO:0007669"/>
    <property type="project" value="UniProtKB-SubCell"/>
</dbReference>
<organism evidence="14 15">
    <name type="scientific">Flavobacterium phragmitis</name>
    <dbReference type="NCBI Taxonomy" id="739143"/>
    <lineage>
        <taxon>Bacteria</taxon>
        <taxon>Pseudomonadati</taxon>
        <taxon>Bacteroidota</taxon>
        <taxon>Flavobacteriia</taxon>
        <taxon>Flavobacteriales</taxon>
        <taxon>Flavobacteriaceae</taxon>
        <taxon>Flavobacterium</taxon>
    </lineage>
</organism>
<dbReference type="EC" id="2.7.13.3" evidence="3"/>
<evidence type="ECO:0000259" key="12">
    <source>
        <dbReference type="PROSITE" id="PS50110"/>
    </source>
</evidence>
<feature type="domain" description="Response regulatory" evidence="12">
    <location>
        <begin position="1066"/>
        <end position="1183"/>
    </location>
</feature>
<dbReference type="InterPro" id="IPR036097">
    <property type="entry name" value="HisK_dim/P_sf"/>
</dbReference>
<feature type="domain" description="Response regulatory" evidence="12">
    <location>
        <begin position="920"/>
        <end position="1036"/>
    </location>
</feature>
<dbReference type="InterPro" id="IPR007891">
    <property type="entry name" value="CHASE3"/>
</dbReference>
<dbReference type="SUPFAM" id="SSF47384">
    <property type="entry name" value="Homodimeric domain of signal transducing histidine kinase"/>
    <property type="match status" value="1"/>
</dbReference>
<dbReference type="CDD" id="cd16922">
    <property type="entry name" value="HATPase_EvgS-ArcB-TorS-like"/>
    <property type="match status" value="1"/>
</dbReference>
<dbReference type="Pfam" id="PF00512">
    <property type="entry name" value="HisKA"/>
    <property type="match status" value="1"/>
</dbReference>
<dbReference type="InterPro" id="IPR036890">
    <property type="entry name" value="HATPase_C_sf"/>
</dbReference>
<keyword evidence="4 8" id="KW-0597">Phosphoprotein</keyword>
<dbReference type="InterPro" id="IPR003660">
    <property type="entry name" value="HAMP_dom"/>
</dbReference>
<feature type="domain" description="HAMP" evidence="13">
    <location>
        <begin position="220"/>
        <end position="272"/>
    </location>
</feature>
<dbReference type="InterPro" id="IPR003661">
    <property type="entry name" value="HisK_dim/P_dom"/>
</dbReference>
<evidence type="ECO:0000259" key="11">
    <source>
        <dbReference type="PROSITE" id="PS50109"/>
    </source>
</evidence>
<dbReference type="InterPro" id="IPR004358">
    <property type="entry name" value="Sig_transdc_His_kin-like_C"/>
</dbReference>
<dbReference type="Pfam" id="PF00072">
    <property type="entry name" value="Response_reg"/>
    <property type="match status" value="3"/>
</dbReference>
<dbReference type="PROSITE" id="PS50109">
    <property type="entry name" value="HIS_KIN"/>
    <property type="match status" value="1"/>
</dbReference>
<feature type="domain" description="Histidine kinase" evidence="11">
    <location>
        <begin position="525"/>
        <end position="746"/>
    </location>
</feature>
<dbReference type="Pfam" id="PF13185">
    <property type="entry name" value="GAF_2"/>
    <property type="match status" value="1"/>
</dbReference>
<dbReference type="SMART" id="SM00304">
    <property type="entry name" value="HAMP"/>
    <property type="match status" value="1"/>
</dbReference>
<dbReference type="CDD" id="cd00156">
    <property type="entry name" value="REC"/>
    <property type="match status" value="1"/>
</dbReference>
<evidence type="ECO:0000256" key="4">
    <source>
        <dbReference type="ARBA" id="ARBA00022553"/>
    </source>
</evidence>
<feature type="modified residue" description="4-aspartylphosphate" evidence="8">
    <location>
        <position position="847"/>
    </location>
</feature>
<evidence type="ECO:0000256" key="5">
    <source>
        <dbReference type="ARBA" id="ARBA00022679"/>
    </source>
</evidence>
<dbReference type="InterPro" id="IPR029016">
    <property type="entry name" value="GAF-like_dom_sf"/>
</dbReference>
<evidence type="ECO:0000256" key="8">
    <source>
        <dbReference type="PROSITE-ProRule" id="PRU00169"/>
    </source>
</evidence>
<keyword evidence="5" id="KW-0808">Transferase</keyword>
<keyword evidence="10" id="KW-0472">Membrane</keyword>
<dbReference type="InterPro" id="IPR003594">
    <property type="entry name" value="HATPase_dom"/>
</dbReference>
<evidence type="ECO:0000256" key="6">
    <source>
        <dbReference type="ARBA" id="ARBA00022777"/>
    </source>
</evidence>